<proteinExistence type="predicted"/>
<comment type="caution">
    <text evidence="1">The sequence shown here is derived from an EMBL/GenBank/DDBJ whole genome shotgun (WGS) entry which is preliminary data.</text>
</comment>
<protein>
    <submittedName>
        <fullName evidence="1">Neurobeachin-like protein 1</fullName>
    </submittedName>
</protein>
<accession>A0AAV4EGV9</accession>
<sequence>MGFILSVKDSALVLEALDLLIYLLESRSRRHDQLIILMFEPDQAEMLYQLLTYPAQPIIFYEKVVKVRT</sequence>
<reference evidence="1 2" key="1">
    <citation type="journal article" date="2021" name="Elife">
        <title>Chloroplast acquisition without the gene transfer in kleptoplastic sea slugs, Plakobranchus ocellatus.</title>
        <authorList>
            <person name="Maeda T."/>
            <person name="Takahashi S."/>
            <person name="Yoshida T."/>
            <person name="Shimamura S."/>
            <person name="Takaki Y."/>
            <person name="Nagai Y."/>
            <person name="Toyoda A."/>
            <person name="Suzuki Y."/>
            <person name="Arimoto A."/>
            <person name="Ishii H."/>
            <person name="Satoh N."/>
            <person name="Nishiyama T."/>
            <person name="Hasebe M."/>
            <person name="Maruyama T."/>
            <person name="Minagawa J."/>
            <person name="Obokata J."/>
            <person name="Shigenobu S."/>
        </authorList>
    </citation>
    <scope>NUCLEOTIDE SEQUENCE [LARGE SCALE GENOMIC DNA]</scope>
</reference>
<organism evidence="1 2">
    <name type="scientific">Elysia marginata</name>
    <dbReference type="NCBI Taxonomy" id="1093978"/>
    <lineage>
        <taxon>Eukaryota</taxon>
        <taxon>Metazoa</taxon>
        <taxon>Spiralia</taxon>
        <taxon>Lophotrochozoa</taxon>
        <taxon>Mollusca</taxon>
        <taxon>Gastropoda</taxon>
        <taxon>Heterobranchia</taxon>
        <taxon>Euthyneura</taxon>
        <taxon>Panpulmonata</taxon>
        <taxon>Sacoglossa</taxon>
        <taxon>Placobranchoidea</taxon>
        <taxon>Plakobranchidae</taxon>
        <taxon>Elysia</taxon>
    </lineage>
</organism>
<dbReference type="AlphaFoldDB" id="A0AAV4EGV9"/>
<keyword evidence="2" id="KW-1185">Reference proteome</keyword>
<gene>
    <name evidence="1" type="ORF">ElyMa_001805400</name>
</gene>
<dbReference type="Proteomes" id="UP000762676">
    <property type="component" value="Unassembled WGS sequence"/>
</dbReference>
<evidence type="ECO:0000313" key="1">
    <source>
        <dbReference type="EMBL" id="GFR59844.1"/>
    </source>
</evidence>
<dbReference type="EMBL" id="BMAT01003657">
    <property type="protein sequence ID" value="GFR59844.1"/>
    <property type="molecule type" value="Genomic_DNA"/>
</dbReference>
<name>A0AAV4EGV9_9GAST</name>
<evidence type="ECO:0000313" key="2">
    <source>
        <dbReference type="Proteomes" id="UP000762676"/>
    </source>
</evidence>